<dbReference type="Gene3D" id="3.90.1150.10">
    <property type="entry name" value="Aspartate Aminotransferase, domain 1"/>
    <property type="match status" value="1"/>
</dbReference>
<dbReference type="CDD" id="cd00610">
    <property type="entry name" value="OAT_like"/>
    <property type="match status" value="1"/>
</dbReference>
<dbReference type="PANTHER" id="PTHR11986:SF79">
    <property type="entry name" value="ACETYLORNITHINE AMINOTRANSFERASE, MITOCHONDRIAL"/>
    <property type="match status" value="1"/>
</dbReference>
<dbReference type="GO" id="GO:0003992">
    <property type="term" value="F:N2-acetyl-L-ornithine:2-oxoglutarate 5-aminotransferase activity"/>
    <property type="evidence" value="ECO:0007669"/>
    <property type="project" value="UniProtKB-UniRule"/>
</dbReference>
<organism evidence="6 7">
    <name type="scientific">Congzhengia minquanensis</name>
    <dbReference type="NCBI Taxonomy" id="2763657"/>
    <lineage>
        <taxon>Bacteria</taxon>
        <taxon>Bacillati</taxon>
        <taxon>Bacillota</taxon>
        <taxon>Clostridia</taxon>
        <taxon>Eubacteriales</taxon>
        <taxon>Oscillospiraceae</taxon>
        <taxon>Congzhengia</taxon>
    </lineage>
</organism>
<evidence type="ECO:0000256" key="1">
    <source>
        <dbReference type="ARBA" id="ARBA00022576"/>
    </source>
</evidence>
<reference evidence="6" key="1">
    <citation type="submission" date="2020-08" db="EMBL/GenBank/DDBJ databases">
        <title>Genome public.</title>
        <authorList>
            <person name="Liu C."/>
            <person name="Sun Q."/>
        </authorList>
    </citation>
    <scope>NUCLEOTIDE SEQUENCE</scope>
    <source>
        <strain evidence="6">H8</strain>
    </source>
</reference>
<dbReference type="InterPro" id="IPR050103">
    <property type="entry name" value="Class-III_PLP-dep_AT"/>
</dbReference>
<accession>A0A926DNT9</accession>
<dbReference type="RefSeq" id="WP_249312909.1">
    <property type="nucleotide sequence ID" value="NZ_JACRSU010000003.1"/>
</dbReference>
<keyword evidence="5" id="KW-0055">Arginine biosynthesis</keyword>
<dbReference type="AlphaFoldDB" id="A0A926DNT9"/>
<dbReference type="NCBIfam" id="TIGR00707">
    <property type="entry name" value="argD"/>
    <property type="match status" value="1"/>
</dbReference>
<keyword evidence="5" id="KW-0963">Cytoplasm</keyword>
<keyword evidence="7" id="KW-1185">Reference proteome</keyword>
<dbReference type="InterPro" id="IPR015424">
    <property type="entry name" value="PyrdxlP-dep_Trfase"/>
</dbReference>
<dbReference type="EMBL" id="JACRSU010000003">
    <property type="protein sequence ID" value="MBC8541092.1"/>
    <property type="molecule type" value="Genomic_DNA"/>
</dbReference>
<evidence type="ECO:0000256" key="2">
    <source>
        <dbReference type="ARBA" id="ARBA00022605"/>
    </source>
</evidence>
<feature type="binding site" evidence="5">
    <location>
        <begin position="106"/>
        <end position="107"/>
    </location>
    <ligand>
        <name>pyridoxal 5'-phosphate</name>
        <dbReference type="ChEBI" id="CHEBI:597326"/>
    </ligand>
</feature>
<dbReference type="Proteomes" id="UP000611762">
    <property type="component" value="Unassembled WGS sequence"/>
</dbReference>
<dbReference type="GO" id="GO:0042802">
    <property type="term" value="F:identical protein binding"/>
    <property type="evidence" value="ECO:0007669"/>
    <property type="project" value="TreeGrafter"/>
</dbReference>
<evidence type="ECO:0000256" key="3">
    <source>
        <dbReference type="ARBA" id="ARBA00022679"/>
    </source>
</evidence>
<comment type="pathway">
    <text evidence="5">Amino-acid biosynthesis; L-arginine biosynthesis; N(2)-acetyl-L-ornithine from L-glutamate: step 4/4.</text>
</comment>
<dbReference type="InterPro" id="IPR049704">
    <property type="entry name" value="Aminotrans_3_PPA_site"/>
</dbReference>
<dbReference type="FunFam" id="3.40.640.10:FF:000004">
    <property type="entry name" value="Acetylornithine aminotransferase"/>
    <property type="match status" value="1"/>
</dbReference>
<protein>
    <recommendedName>
        <fullName evidence="5">Acetylornithine aminotransferase</fullName>
        <shortName evidence="5">ACOAT</shortName>
        <ecNumber evidence="5">2.6.1.11</ecNumber>
    </recommendedName>
</protein>
<feature type="binding site" evidence="5">
    <location>
        <position position="282"/>
    </location>
    <ligand>
        <name>pyridoxal 5'-phosphate</name>
        <dbReference type="ChEBI" id="CHEBI:597326"/>
    </ligand>
</feature>
<proteinExistence type="inferred from homology"/>
<dbReference type="InterPro" id="IPR015422">
    <property type="entry name" value="PyrdxlP-dep_Trfase_small"/>
</dbReference>
<dbReference type="GO" id="GO:0030170">
    <property type="term" value="F:pyridoxal phosphate binding"/>
    <property type="evidence" value="ECO:0007669"/>
    <property type="project" value="InterPro"/>
</dbReference>
<dbReference type="PANTHER" id="PTHR11986">
    <property type="entry name" value="AMINOTRANSFERASE CLASS III"/>
    <property type="match status" value="1"/>
</dbReference>
<dbReference type="HAMAP" id="MF_01107">
    <property type="entry name" value="ArgD_aminotrans_3"/>
    <property type="match status" value="1"/>
</dbReference>
<dbReference type="Pfam" id="PF00202">
    <property type="entry name" value="Aminotran_3"/>
    <property type="match status" value="1"/>
</dbReference>
<feature type="binding site" evidence="5">
    <location>
        <position position="281"/>
    </location>
    <ligand>
        <name>N(2)-acetyl-L-ornithine</name>
        <dbReference type="ChEBI" id="CHEBI:57805"/>
    </ligand>
</feature>
<comment type="catalytic activity">
    <reaction evidence="5">
        <text>N(2)-acetyl-L-ornithine + 2-oxoglutarate = N-acetyl-L-glutamate 5-semialdehyde + L-glutamate</text>
        <dbReference type="Rhea" id="RHEA:18049"/>
        <dbReference type="ChEBI" id="CHEBI:16810"/>
        <dbReference type="ChEBI" id="CHEBI:29123"/>
        <dbReference type="ChEBI" id="CHEBI:29985"/>
        <dbReference type="ChEBI" id="CHEBI:57805"/>
        <dbReference type="EC" id="2.6.1.11"/>
    </reaction>
</comment>
<dbReference type="SUPFAM" id="SSF53383">
    <property type="entry name" value="PLP-dependent transferases"/>
    <property type="match status" value="1"/>
</dbReference>
<dbReference type="PROSITE" id="PS00600">
    <property type="entry name" value="AA_TRANSFER_CLASS_3"/>
    <property type="match status" value="1"/>
</dbReference>
<comment type="miscellaneous">
    <text evidence="5">May also have succinyldiaminopimelate aminotransferase activity, thus carrying out the corresponding step in lysine biosynthesis.</text>
</comment>
<comment type="subcellular location">
    <subcellularLocation>
        <location evidence="5">Cytoplasm</location>
    </subcellularLocation>
</comment>
<dbReference type="InterPro" id="IPR005814">
    <property type="entry name" value="Aminotrans_3"/>
</dbReference>
<dbReference type="InterPro" id="IPR004636">
    <property type="entry name" value="AcOrn/SuccOrn_fam"/>
</dbReference>
<comment type="subunit">
    <text evidence="5">Homodimer.</text>
</comment>
<feature type="binding site" evidence="5">
    <location>
        <position position="142"/>
    </location>
    <ligand>
        <name>N(2)-acetyl-L-ornithine</name>
        <dbReference type="ChEBI" id="CHEBI:57805"/>
    </ligand>
</feature>
<keyword evidence="4 5" id="KW-0663">Pyridoxal phosphate</keyword>
<feature type="binding site" evidence="5">
    <location>
        <begin position="224"/>
        <end position="227"/>
    </location>
    <ligand>
        <name>pyridoxal 5'-phosphate</name>
        <dbReference type="ChEBI" id="CHEBI:597326"/>
    </ligand>
</feature>
<dbReference type="GO" id="GO:0006526">
    <property type="term" value="P:L-arginine biosynthetic process"/>
    <property type="evidence" value="ECO:0007669"/>
    <property type="project" value="UniProtKB-UniRule"/>
</dbReference>
<dbReference type="Gene3D" id="3.40.640.10">
    <property type="entry name" value="Type I PLP-dependent aspartate aminotransferase-like (Major domain)"/>
    <property type="match status" value="1"/>
</dbReference>
<comment type="cofactor">
    <cofactor evidence="5">
        <name>pyridoxal 5'-phosphate</name>
        <dbReference type="ChEBI" id="CHEBI:597326"/>
    </cofactor>
    <text evidence="5">Binds 1 pyridoxal phosphate per subunit.</text>
</comment>
<dbReference type="InterPro" id="IPR015421">
    <property type="entry name" value="PyrdxlP-dep_Trfase_major"/>
</dbReference>
<comment type="similarity">
    <text evidence="5">Belongs to the class-III pyridoxal-phosphate-dependent aminotransferase family. ArgD subfamily.</text>
</comment>
<dbReference type="EC" id="2.6.1.11" evidence="5"/>
<evidence type="ECO:0000256" key="4">
    <source>
        <dbReference type="ARBA" id="ARBA00022898"/>
    </source>
</evidence>
<evidence type="ECO:0000313" key="7">
    <source>
        <dbReference type="Proteomes" id="UP000611762"/>
    </source>
</evidence>
<dbReference type="PIRSF" id="PIRSF000521">
    <property type="entry name" value="Transaminase_4ab_Lys_Orn"/>
    <property type="match status" value="1"/>
</dbReference>
<dbReference type="NCBIfam" id="NF002325">
    <property type="entry name" value="PRK01278.1"/>
    <property type="match status" value="1"/>
</dbReference>
<name>A0A926DNT9_9FIRM</name>
<gene>
    <name evidence="5" type="primary">argD</name>
    <name evidence="6" type="ORF">H8698_08920</name>
</gene>
<keyword evidence="2 5" id="KW-0028">Amino-acid biosynthesis</keyword>
<keyword evidence="3 5" id="KW-0808">Transferase</keyword>
<feature type="modified residue" description="N6-(pyridoxal phosphate)lysine" evidence="5">
    <location>
        <position position="253"/>
    </location>
</feature>
<evidence type="ECO:0000256" key="5">
    <source>
        <dbReference type="HAMAP-Rule" id="MF_01107"/>
    </source>
</evidence>
<comment type="caution">
    <text evidence="6">The sequence shown here is derived from an EMBL/GenBank/DDBJ whole genome shotgun (WGS) entry which is preliminary data.</text>
</comment>
<dbReference type="GO" id="GO:0005737">
    <property type="term" value="C:cytoplasm"/>
    <property type="evidence" value="ECO:0007669"/>
    <property type="project" value="UniProtKB-SubCell"/>
</dbReference>
<keyword evidence="1 5" id="KW-0032">Aminotransferase</keyword>
<evidence type="ECO:0000313" key="6">
    <source>
        <dbReference type="EMBL" id="MBC8541092.1"/>
    </source>
</evidence>
<feature type="binding site" evidence="5">
    <location>
        <position position="139"/>
    </location>
    <ligand>
        <name>pyridoxal 5'-phosphate</name>
        <dbReference type="ChEBI" id="CHEBI:597326"/>
    </ligand>
</feature>
<sequence>MTTSDIANLDKQNYMNTFGERIPVSFSKGEGIHLYSDSGEVYTDFLAGIAVNAVGHSHPAFVKAICEQAQNLLHVSNYYYMKQQALLAEKIVSLSAADKVFFANSGAEANEGAIKLAKIYHYKKGNSQKYEIITLKNSFHGRTLATVAATGQEKFSAPYHPLTPGFLYVPANDLTAFEAAVSDKTCAVMLEMIQGESGVHPLDLDYVKSVYEICKEKDILFICDEVQTGMGRTGKLFAYEHYGIEPDIFTLAKALGGGVPIGAVCAKDFAASAFAPGDHGSTFGGNPLACAAALSVFDIFEKENLVENSRIVGEYFVEQLKALAENVPCIKEIRGKGLMIGIEFTEPIAGDMKHRLFERHYLTGATATTLRILPPLIVTKNDVDQFMKILKEIL</sequence>